<dbReference type="EMBL" id="AHNZ02000541">
    <property type="protein sequence ID" value="EMO04988.1"/>
    <property type="molecule type" value="Genomic_DNA"/>
</dbReference>
<organism evidence="1 2">
    <name type="scientific">Leptospira interrogans serovar Icterohaemorrhagiae str. Verdun HP</name>
    <dbReference type="NCBI Taxonomy" id="1049910"/>
    <lineage>
        <taxon>Bacteria</taxon>
        <taxon>Pseudomonadati</taxon>
        <taxon>Spirochaetota</taxon>
        <taxon>Spirochaetia</taxon>
        <taxon>Leptospirales</taxon>
        <taxon>Leptospiraceae</taxon>
        <taxon>Leptospira</taxon>
    </lineage>
</organism>
<evidence type="ECO:0000313" key="1">
    <source>
        <dbReference type="EMBL" id="EMO04988.1"/>
    </source>
</evidence>
<protein>
    <submittedName>
        <fullName evidence="1">Uncharacterized protein</fullName>
    </submittedName>
</protein>
<dbReference type="Proteomes" id="UP000012092">
    <property type="component" value="Unassembled WGS sequence"/>
</dbReference>
<gene>
    <name evidence="1" type="ORF">LEP1GSC116_1673</name>
</gene>
<accession>M6RW00</accession>
<name>M6RW00_LEPIR</name>
<feature type="non-terminal residue" evidence="1">
    <location>
        <position position="1"/>
    </location>
</feature>
<dbReference type="AlphaFoldDB" id="M6RW00"/>
<comment type="caution">
    <text evidence="1">The sequence shown here is derived from an EMBL/GenBank/DDBJ whole genome shotgun (WGS) entry which is preliminary data.</text>
</comment>
<proteinExistence type="predicted"/>
<sequence>EGIKTIPSSKKKNFFQFRKMNIYNCYLGLQNEKNLYPRSTYQDQFVLNLSIYPELNFLFYLQVFQTEVLGFDLI</sequence>
<evidence type="ECO:0000313" key="2">
    <source>
        <dbReference type="Proteomes" id="UP000012092"/>
    </source>
</evidence>
<reference evidence="1 2" key="1">
    <citation type="submission" date="2013-01" db="EMBL/GenBank/DDBJ databases">
        <authorList>
            <person name="Harkins D.M."/>
            <person name="Durkin A.S."/>
            <person name="Brinkac L.M."/>
            <person name="Haft D.H."/>
            <person name="Selengut J.D."/>
            <person name="Sanka R."/>
            <person name="DePew J."/>
            <person name="Purushe J."/>
            <person name="Picardeau M."/>
            <person name="Werts C."/>
            <person name="Goarant C."/>
            <person name="Vinetz J.M."/>
            <person name="Sutton G.G."/>
            <person name="Nierman W.C."/>
            <person name="Fouts D.E."/>
        </authorList>
    </citation>
    <scope>NUCLEOTIDE SEQUENCE [LARGE SCALE GENOMIC DNA]</scope>
    <source>
        <strain evidence="1 2">Verdun HP</strain>
    </source>
</reference>